<dbReference type="Proteomes" id="UP000515154">
    <property type="component" value="Linkage group LG25"/>
</dbReference>
<evidence type="ECO:0000313" key="2">
    <source>
        <dbReference type="Proteomes" id="UP000515154"/>
    </source>
</evidence>
<gene>
    <name evidence="3" type="primary">LOC115224420</name>
</gene>
<organism evidence="2 3">
    <name type="scientific">Octopus sinensis</name>
    <name type="common">East Asian common octopus</name>
    <dbReference type="NCBI Taxonomy" id="2607531"/>
    <lineage>
        <taxon>Eukaryota</taxon>
        <taxon>Metazoa</taxon>
        <taxon>Spiralia</taxon>
        <taxon>Lophotrochozoa</taxon>
        <taxon>Mollusca</taxon>
        <taxon>Cephalopoda</taxon>
        <taxon>Coleoidea</taxon>
        <taxon>Octopodiformes</taxon>
        <taxon>Octopoda</taxon>
        <taxon>Incirrata</taxon>
        <taxon>Octopodidae</taxon>
        <taxon>Octopus</taxon>
    </lineage>
</organism>
<proteinExistence type="predicted"/>
<dbReference type="RefSeq" id="XP_036369282.1">
    <property type="nucleotide sequence ID" value="XM_036513389.1"/>
</dbReference>
<sequence>MSARARACVSVCVFAAVLVFAWKMPPNVKKFPSFIERSFIDFLMWCCTLKTYESEEDSISYTDLNVFSEPYVNIPTRSNSETVLKIIQISDQEIVCSATSESVTSEDTKSIHDPNVKAVSISDSKHLLPSVGQEVVQFVTMDIWKPDNCGNDNNDDDGNVKIPKIRKEIGCMFGDWTGNINEEGIEEIDLGEEIHSGRCHDTHKVSLCVSQI</sequence>
<keyword evidence="2" id="KW-1185">Reference proteome</keyword>
<dbReference type="AlphaFoldDB" id="A0A7E6FQZ3"/>
<evidence type="ECO:0000256" key="1">
    <source>
        <dbReference type="SAM" id="SignalP"/>
    </source>
</evidence>
<accession>A0A7E6FQZ3</accession>
<feature type="chain" id="PRO_5028848656" evidence="1">
    <location>
        <begin position="22"/>
        <end position="212"/>
    </location>
</feature>
<feature type="signal peptide" evidence="1">
    <location>
        <begin position="1"/>
        <end position="21"/>
    </location>
</feature>
<evidence type="ECO:0000313" key="3">
    <source>
        <dbReference type="RefSeq" id="XP_036369282.1"/>
    </source>
</evidence>
<keyword evidence="1" id="KW-0732">Signal</keyword>
<name>A0A7E6FQZ3_9MOLL</name>
<reference evidence="3" key="1">
    <citation type="submission" date="2025-08" db="UniProtKB">
        <authorList>
            <consortium name="RefSeq"/>
        </authorList>
    </citation>
    <scope>IDENTIFICATION</scope>
</reference>
<protein>
    <submittedName>
        <fullName evidence="3">Uncharacterized protein LOC115224420 isoform X2</fullName>
    </submittedName>
</protein>